<dbReference type="Proteomes" id="UP000480303">
    <property type="component" value="Unassembled WGS sequence"/>
</dbReference>
<evidence type="ECO:0000313" key="2">
    <source>
        <dbReference type="Proteomes" id="UP000480303"/>
    </source>
</evidence>
<protein>
    <submittedName>
        <fullName evidence="1">Uncharacterized protein</fullName>
    </submittedName>
</protein>
<dbReference type="AlphaFoldDB" id="A0A6A0BDJ3"/>
<sequence>MLAKLHEDGRAYLTQNVLEHTGALSAFEQHLMEIAPQGAERYNHIVNAYVMGATNRIARW</sequence>
<evidence type="ECO:0000313" key="1">
    <source>
        <dbReference type="EMBL" id="GFH43509.1"/>
    </source>
</evidence>
<organism evidence="1 2">
    <name type="scientific">Pseudolactococcus hodotermopsidis</name>
    <dbReference type="NCBI Taxonomy" id="2709157"/>
    <lineage>
        <taxon>Bacteria</taxon>
        <taxon>Bacillati</taxon>
        <taxon>Bacillota</taxon>
        <taxon>Bacilli</taxon>
        <taxon>Lactobacillales</taxon>
        <taxon>Streptococcaceae</taxon>
        <taxon>Pseudolactococcus</taxon>
    </lineage>
</organism>
<dbReference type="RefSeq" id="WP_172209948.1">
    <property type="nucleotide sequence ID" value="NZ_BLLI01000119.1"/>
</dbReference>
<gene>
    <name evidence="1" type="ORF">Hs30E_20560</name>
</gene>
<dbReference type="EMBL" id="BLLI01000119">
    <property type="protein sequence ID" value="GFH43509.1"/>
    <property type="molecule type" value="Genomic_DNA"/>
</dbReference>
<comment type="caution">
    <text evidence="1">The sequence shown here is derived from an EMBL/GenBank/DDBJ whole genome shotgun (WGS) entry which is preliminary data.</text>
</comment>
<proteinExistence type="predicted"/>
<keyword evidence="2" id="KW-1185">Reference proteome</keyword>
<accession>A0A6A0BDJ3</accession>
<reference evidence="1 2" key="1">
    <citation type="submission" date="2020-02" db="EMBL/GenBank/DDBJ databases">
        <title>Draft genome sequence of Lactococcus sp. Hs30E4-3.</title>
        <authorList>
            <person name="Noda S."/>
            <person name="Yuki M."/>
            <person name="Ohkuma M."/>
        </authorList>
    </citation>
    <scope>NUCLEOTIDE SEQUENCE [LARGE SCALE GENOMIC DNA]</scope>
    <source>
        <strain evidence="1 2">Hs30E4-3</strain>
    </source>
</reference>
<name>A0A6A0BDJ3_9LACT</name>